<feature type="non-terminal residue" evidence="1">
    <location>
        <position position="1"/>
    </location>
</feature>
<comment type="caution">
    <text evidence="1">The sequence shown here is derived from an EMBL/GenBank/DDBJ whole genome shotgun (WGS) entry which is preliminary data.</text>
</comment>
<gene>
    <name evidence="1" type="ORF">LCGC14_1759490</name>
</gene>
<sequence>QTKVTICHVDEEGEESITKTLSEKAAAKHLENHPEDTAGSC</sequence>
<accession>A0A0F9H1K2</accession>
<dbReference type="AlphaFoldDB" id="A0A0F9H1K2"/>
<organism evidence="1">
    <name type="scientific">marine sediment metagenome</name>
    <dbReference type="NCBI Taxonomy" id="412755"/>
    <lineage>
        <taxon>unclassified sequences</taxon>
        <taxon>metagenomes</taxon>
        <taxon>ecological metagenomes</taxon>
    </lineage>
</organism>
<reference evidence="1" key="1">
    <citation type="journal article" date="2015" name="Nature">
        <title>Complex archaea that bridge the gap between prokaryotes and eukaryotes.</title>
        <authorList>
            <person name="Spang A."/>
            <person name="Saw J.H."/>
            <person name="Jorgensen S.L."/>
            <person name="Zaremba-Niedzwiedzka K."/>
            <person name="Martijn J."/>
            <person name="Lind A.E."/>
            <person name="van Eijk R."/>
            <person name="Schleper C."/>
            <person name="Guy L."/>
            <person name="Ettema T.J."/>
        </authorList>
    </citation>
    <scope>NUCLEOTIDE SEQUENCE</scope>
</reference>
<evidence type="ECO:0000313" key="1">
    <source>
        <dbReference type="EMBL" id="KKM04904.1"/>
    </source>
</evidence>
<name>A0A0F9H1K2_9ZZZZ</name>
<protein>
    <submittedName>
        <fullName evidence="1">Uncharacterized protein</fullName>
    </submittedName>
</protein>
<dbReference type="EMBL" id="LAZR01016345">
    <property type="protein sequence ID" value="KKM04904.1"/>
    <property type="molecule type" value="Genomic_DNA"/>
</dbReference>
<proteinExistence type="predicted"/>